<dbReference type="NCBIfam" id="NF038133">
    <property type="entry name" value="choice_anch_L"/>
    <property type="match status" value="1"/>
</dbReference>
<name>A0ABU6KEU9_9BACI</name>
<organism evidence="1 2">
    <name type="scientific">Virgibacillus tibetensis</name>
    <dbReference type="NCBI Taxonomy" id="3042313"/>
    <lineage>
        <taxon>Bacteria</taxon>
        <taxon>Bacillati</taxon>
        <taxon>Bacillota</taxon>
        <taxon>Bacilli</taxon>
        <taxon>Bacillales</taxon>
        <taxon>Bacillaceae</taxon>
        <taxon>Virgibacillus</taxon>
    </lineage>
</organism>
<dbReference type="RefSeq" id="WP_327607418.1">
    <property type="nucleotide sequence ID" value="NZ_JARZFX010000004.1"/>
</dbReference>
<protein>
    <submittedName>
        <fullName evidence="1">Choice-of-anchor L domain-containing protein</fullName>
    </submittedName>
</protein>
<dbReference type="Proteomes" id="UP001335737">
    <property type="component" value="Unassembled WGS sequence"/>
</dbReference>
<evidence type="ECO:0000313" key="2">
    <source>
        <dbReference type="Proteomes" id="UP001335737"/>
    </source>
</evidence>
<dbReference type="EMBL" id="JARZFX010000004">
    <property type="protein sequence ID" value="MEC5423846.1"/>
    <property type="molecule type" value="Genomic_DNA"/>
</dbReference>
<reference evidence="1 2" key="1">
    <citation type="journal article" date="2024" name="Int. J. Syst. Evol. Microbiol.">
        <title>Virgibacillus tibetensis sp. nov., isolated from salt lake on the Tibetan Plateau of China.</title>
        <authorList>
            <person name="Phurbu D."/>
            <person name="Liu Z.-X."/>
            <person name="Wang R."/>
            <person name="Zheng Y.-Y."/>
            <person name="Liu H.-C."/>
            <person name="Zhou Y.-G."/>
            <person name="Yu Y.-J."/>
            <person name="Li A.-H."/>
        </authorList>
    </citation>
    <scope>NUCLEOTIDE SEQUENCE [LARGE SCALE GENOMIC DNA]</scope>
    <source>
        <strain evidence="1 2">C22-A2</strain>
    </source>
</reference>
<keyword evidence="2" id="KW-1185">Reference proteome</keyword>
<gene>
    <name evidence="1" type="ORF">QGM71_10115</name>
</gene>
<sequence>MKIKKSAVVFSVIVMLFFPLLPGYSLPYAENIDTTSGEEKQEKAGYQEERISSEPAVISMFSFGDNTALANDLIDAISKPDLKDRIVSTTYEGNPDQAAVMQTSLQEFPRSGNQYVVLSTGRASNIAGVANTFSSVDMGGVHIPGGSPDGYNANDVATLTVRLDLTDLTTDPEPRLVFRYKFMSEEPPSFWGSQFQDYFTAWVKDSEGNRLENIALLPNGNPFTIDNARPYMNQVQGTSQSPIAPFPSPNDVVYNATTGIHTTHLDLTDLIGQEIELEFQIGDVGDSVYDSAISLICISCSKPGWQQSGVNRY</sequence>
<evidence type="ECO:0000313" key="1">
    <source>
        <dbReference type="EMBL" id="MEC5423846.1"/>
    </source>
</evidence>
<comment type="caution">
    <text evidence="1">The sequence shown here is derived from an EMBL/GenBank/DDBJ whole genome shotgun (WGS) entry which is preliminary data.</text>
</comment>
<accession>A0ABU6KEU9</accession>
<dbReference type="InterPro" id="IPR049804">
    <property type="entry name" value="Choice_anch_L"/>
</dbReference>
<proteinExistence type="predicted"/>